<proteinExistence type="predicted"/>
<evidence type="ECO:0000256" key="1">
    <source>
        <dbReference type="ARBA" id="ARBA00022801"/>
    </source>
</evidence>
<evidence type="ECO:0000313" key="2">
    <source>
        <dbReference type="EMBL" id="PZR80539.1"/>
    </source>
</evidence>
<dbReference type="Gene3D" id="3.40.720.10">
    <property type="entry name" value="Alkaline Phosphatase, subunit A"/>
    <property type="match status" value="1"/>
</dbReference>
<dbReference type="GO" id="GO:0016788">
    <property type="term" value="F:hydrolase activity, acting on ester bonds"/>
    <property type="evidence" value="ECO:0007669"/>
    <property type="project" value="InterPro"/>
</dbReference>
<dbReference type="Proteomes" id="UP000248724">
    <property type="component" value="Unassembled WGS sequence"/>
</dbReference>
<keyword evidence="1" id="KW-0378">Hydrolase</keyword>
<dbReference type="GO" id="GO:0009395">
    <property type="term" value="P:phospholipid catabolic process"/>
    <property type="evidence" value="ECO:0007669"/>
    <property type="project" value="TreeGrafter"/>
</dbReference>
<dbReference type="PANTHER" id="PTHR31956:SF8">
    <property type="entry name" value="ACID PHOSPHATASE PHOA (AFU_ORTHOLOGUE AFUA_1G03570)"/>
    <property type="match status" value="1"/>
</dbReference>
<sequence length="274" mass="28453">MTTQPATPHVMVVLLENKGYAATLGSCGAGSPDPYFCSLASAYTSLTSWHALSHPSLPNYLALVSGSTQGCTSDTCKGPYTGPELGGQLTAAAIPIPWAAYMETMPSACYTQGSSGAYVRRHDPFLYFNDVLNNGCANDVLPYPGSSAIAPALTAPGAPDFVWITPDLNDDMHKGTIQQGDAWLQANIAPVLSSPWFTAGNATVIITMDEGLSSDTTNQVPTVIISSNAQGKGNVSAPSGNHYGLLRSIEEAFGLPYLGAAADPTNADISGLFG</sequence>
<dbReference type="Pfam" id="PF04185">
    <property type="entry name" value="Phosphoesterase"/>
    <property type="match status" value="1"/>
</dbReference>
<dbReference type="InterPro" id="IPR007312">
    <property type="entry name" value="Phosphoesterase"/>
</dbReference>
<gene>
    <name evidence="2" type="ORF">DLM65_07815</name>
</gene>
<protein>
    <submittedName>
        <fullName evidence="2">Acid phosphatase</fullName>
    </submittedName>
</protein>
<organism evidence="2 3">
    <name type="scientific">Candidatus Aeolococcus gillhamiae</name>
    <dbReference type="NCBI Taxonomy" id="3127015"/>
    <lineage>
        <taxon>Bacteria</taxon>
        <taxon>Bacillati</taxon>
        <taxon>Candidatus Dormiibacterota</taxon>
        <taxon>Candidatus Dormibacteria</taxon>
        <taxon>Candidatus Aeolococcales</taxon>
        <taxon>Candidatus Aeolococcaceae</taxon>
        <taxon>Candidatus Aeolococcus</taxon>
    </lineage>
</organism>
<name>A0A2W5Z5B4_9BACT</name>
<dbReference type="EMBL" id="QHBU01000149">
    <property type="protein sequence ID" value="PZR80539.1"/>
    <property type="molecule type" value="Genomic_DNA"/>
</dbReference>
<accession>A0A2W5Z5B4</accession>
<dbReference type="PANTHER" id="PTHR31956">
    <property type="entry name" value="NON-SPECIFIC PHOSPHOLIPASE C4-RELATED"/>
    <property type="match status" value="1"/>
</dbReference>
<dbReference type="AlphaFoldDB" id="A0A2W5Z5B4"/>
<dbReference type="InterPro" id="IPR017850">
    <property type="entry name" value="Alkaline_phosphatase_core_sf"/>
</dbReference>
<evidence type="ECO:0000313" key="3">
    <source>
        <dbReference type="Proteomes" id="UP000248724"/>
    </source>
</evidence>
<comment type="caution">
    <text evidence="2">The sequence shown here is derived from an EMBL/GenBank/DDBJ whole genome shotgun (WGS) entry which is preliminary data.</text>
</comment>
<reference evidence="2 3" key="1">
    <citation type="journal article" date="2017" name="Nature">
        <title>Atmospheric trace gases support primary production in Antarctic desert surface soil.</title>
        <authorList>
            <person name="Ji M."/>
            <person name="Greening C."/>
            <person name="Vanwonterghem I."/>
            <person name="Carere C.R."/>
            <person name="Bay S.K."/>
            <person name="Steen J.A."/>
            <person name="Montgomery K."/>
            <person name="Lines T."/>
            <person name="Beardall J."/>
            <person name="van Dorst J."/>
            <person name="Snape I."/>
            <person name="Stott M.B."/>
            <person name="Hugenholtz P."/>
            <person name="Ferrari B.C."/>
        </authorList>
    </citation>
    <scope>NUCLEOTIDE SEQUENCE [LARGE SCALE GENOMIC DNA]</scope>
    <source>
        <strain evidence="2">RRmetagenome_bin12</strain>
    </source>
</reference>